<proteinExistence type="predicted"/>
<dbReference type="Proteomes" id="UP001241377">
    <property type="component" value="Unassembled WGS sequence"/>
</dbReference>
<keyword evidence="2" id="KW-1185">Reference proteome</keyword>
<gene>
    <name evidence="1" type="ORF">QFC19_005720</name>
</gene>
<name>A0ACC2VNR0_9TREE</name>
<comment type="caution">
    <text evidence="1">The sequence shown here is derived from an EMBL/GenBank/DDBJ whole genome shotgun (WGS) entry which is preliminary data.</text>
</comment>
<evidence type="ECO:0000313" key="2">
    <source>
        <dbReference type="Proteomes" id="UP001241377"/>
    </source>
</evidence>
<organism evidence="1 2">
    <name type="scientific">Naganishia cerealis</name>
    <dbReference type="NCBI Taxonomy" id="610337"/>
    <lineage>
        <taxon>Eukaryota</taxon>
        <taxon>Fungi</taxon>
        <taxon>Dikarya</taxon>
        <taxon>Basidiomycota</taxon>
        <taxon>Agaricomycotina</taxon>
        <taxon>Tremellomycetes</taxon>
        <taxon>Filobasidiales</taxon>
        <taxon>Filobasidiaceae</taxon>
        <taxon>Naganishia</taxon>
    </lineage>
</organism>
<accession>A0ACC2VNR0</accession>
<sequence>MSPTTVNHHPRPQRLPSLSVKVDPTLKLCLSSTNVVKNTAESASHPSFVVENNDCSPNLHGLYSGACCDEDQVKAPTPVVFSSKDLLPLMSRSGSIVLPPLINQEAANKKRHLLIGITGCISIHKNVFLIIEKLFELYGHERLEIQVVLTKSAEWFLTEKLHKFDQLGVKVWFHNDGIKQYLTSDIYSKSGKMNPAALPNHTMLPFALQRWADMFLLAPLSANTLAKAINGLSDSLLTDILRIWHAPAHSHNDAMYPCSDNTVLSSASLSAKPLLAAVALTNSMYSHPITKRQLVLLKETFPNICILKPVEKCVDVDGNIAMGGMRSWREVVDFVTKGLGEPEEEEDGEEDDTNDDDRSPTSNLISIHHHRSTLSSKEIQEHERLASQNAILNSGVGFEVSTASSMLSERA</sequence>
<protein>
    <submittedName>
        <fullName evidence="1">Uncharacterized protein</fullName>
    </submittedName>
</protein>
<dbReference type="EMBL" id="JASBWR010000065">
    <property type="protein sequence ID" value="KAJ9100187.1"/>
    <property type="molecule type" value="Genomic_DNA"/>
</dbReference>
<reference evidence="1" key="1">
    <citation type="submission" date="2023-04" db="EMBL/GenBank/DDBJ databases">
        <title>Draft Genome sequencing of Naganishia species isolated from polar environments using Oxford Nanopore Technology.</title>
        <authorList>
            <person name="Leo P."/>
            <person name="Venkateswaran K."/>
        </authorList>
    </citation>
    <scope>NUCLEOTIDE SEQUENCE</scope>
    <source>
        <strain evidence="1">MNA-CCFEE 5261</strain>
    </source>
</reference>
<evidence type="ECO:0000313" key="1">
    <source>
        <dbReference type="EMBL" id="KAJ9100187.1"/>
    </source>
</evidence>